<feature type="signal peptide" evidence="1">
    <location>
        <begin position="1"/>
        <end position="19"/>
    </location>
</feature>
<keyword evidence="3" id="KW-1185">Reference proteome</keyword>
<protein>
    <recommendedName>
        <fullName evidence="4">Secreted protein</fullName>
    </recommendedName>
</protein>
<gene>
    <name evidence="2" type="ORF">GBAR_LOCUS24881</name>
</gene>
<accession>A0AA35TDF8</accession>
<proteinExistence type="predicted"/>
<evidence type="ECO:0008006" key="4">
    <source>
        <dbReference type="Google" id="ProtNLM"/>
    </source>
</evidence>
<evidence type="ECO:0000313" key="3">
    <source>
        <dbReference type="Proteomes" id="UP001174909"/>
    </source>
</evidence>
<name>A0AA35TDF8_GEOBA</name>
<comment type="caution">
    <text evidence="2">The sequence shown here is derived from an EMBL/GenBank/DDBJ whole genome shotgun (WGS) entry which is preliminary data.</text>
</comment>
<sequence>MRKYKQVLLLSLILTSVDEAALKKIDLSPSKNPIVITDGYSSGNASFCHFGMCSGTMPSSYQMQQCASSGSCS</sequence>
<keyword evidence="1" id="KW-0732">Signal</keyword>
<reference evidence="2" key="1">
    <citation type="submission" date="2023-03" db="EMBL/GenBank/DDBJ databases">
        <authorList>
            <person name="Steffen K."/>
            <person name="Cardenas P."/>
        </authorList>
    </citation>
    <scope>NUCLEOTIDE SEQUENCE</scope>
</reference>
<feature type="chain" id="PRO_5041209629" description="Secreted protein" evidence="1">
    <location>
        <begin position="20"/>
        <end position="73"/>
    </location>
</feature>
<dbReference type="EMBL" id="CASHTH010003435">
    <property type="protein sequence ID" value="CAI8044946.1"/>
    <property type="molecule type" value="Genomic_DNA"/>
</dbReference>
<dbReference type="Proteomes" id="UP001174909">
    <property type="component" value="Unassembled WGS sequence"/>
</dbReference>
<organism evidence="2 3">
    <name type="scientific">Geodia barretti</name>
    <name type="common">Barrett's horny sponge</name>
    <dbReference type="NCBI Taxonomy" id="519541"/>
    <lineage>
        <taxon>Eukaryota</taxon>
        <taxon>Metazoa</taxon>
        <taxon>Porifera</taxon>
        <taxon>Demospongiae</taxon>
        <taxon>Heteroscleromorpha</taxon>
        <taxon>Tetractinellida</taxon>
        <taxon>Astrophorina</taxon>
        <taxon>Geodiidae</taxon>
        <taxon>Geodia</taxon>
    </lineage>
</organism>
<evidence type="ECO:0000256" key="1">
    <source>
        <dbReference type="SAM" id="SignalP"/>
    </source>
</evidence>
<evidence type="ECO:0000313" key="2">
    <source>
        <dbReference type="EMBL" id="CAI8044946.1"/>
    </source>
</evidence>
<feature type="non-terminal residue" evidence="2">
    <location>
        <position position="1"/>
    </location>
</feature>
<dbReference type="AlphaFoldDB" id="A0AA35TDF8"/>